<evidence type="ECO:0000313" key="8">
    <source>
        <dbReference type="Proteomes" id="UP000264002"/>
    </source>
</evidence>
<dbReference type="InterPro" id="IPR028995">
    <property type="entry name" value="Glyco_hydro_57/38_cen_sf"/>
</dbReference>
<keyword evidence="2 4" id="KW-0119">Carbohydrate metabolism</keyword>
<gene>
    <name evidence="7" type="ORF">DYP60_12675</name>
</gene>
<evidence type="ECO:0000256" key="1">
    <source>
        <dbReference type="ARBA" id="ARBA00006821"/>
    </source>
</evidence>
<dbReference type="InterPro" id="IPR015293">
    <property type="entry name" value="BE_C"/>
</dbReference>
<dbReference type="CDD" id="cd10792">
    <property type="entry name" value="GH57N_AmyC_like"/>
    <property type="match status" value="1"/>
</dbReference>
<dbReference type="InterPro" id="IPR011330">
    <property type="entry name" value="Glyco_hydro/deAcase_b/a-brl"/>
</dbReference>
<dbReference type="InterPro" id="IPR040042">
    <property type="entry name" value="Branching_enz_MT3115-like"/>
</dbReference>
<dbReference type="SUPFAM" id="SSF88688">
    <property type="entry name" value="Families 57/38 glycoside transferase middle domain"/>
    <property type="match status" value="1"/>
</dbReference>
<dbReference type="GO" id="GO:0005576">
    <property type="term" value="C:extracellular region"/>
    <property type="evidence" value="ECO:0007669"/>
    <property type="project" value="TreeGrafter"/>
</dbReference>
<accession>A0A372MDF1</accession>
<reference evidence="7 8" key="2">
    <citation type="submission" date="2018-09" db="EMBL/GenBank/DDBJ databases">
        <title>Genome of Sphaerochaeta halotolerans strain 4-11.</title>
        <authorList>
            <person name="Nazina T.N."/>
            <person name="Sokolova D.S."/>
        </authorList>
    </citation>
    <scope>NUCLEOTIDE SEQUENCE [LARGE SCALE GENOMIC DNA]</scope>
    <source>
        <strain evidence="7 8">4-11</strain>
    </source>
</reference>
<protein>
    <submittedName>
        <fullName evidence="7">DUF1957 domain-containing protein</fullName>
    </submittedName>
</protein>
<evidence type="ECO:0000256" key="3">
    <source>
        <dbReference type="PIRSR" id="PIRSR640042-1"/>
    </source>
</evidence>
<sequence>MSNPSVAFILNAHLPFVRHPEYPRFLEEDWLFESISESYLPMLRMFNRLVHDKIQFKMTISLSPTLCCMLTDPVLKERFLEYLERHIELGEKEVLRCTKEQPEFLEMARFYLDQARENLNDFQDRYRGNILEGFKALENSGHLELATTAATHAYLPLYKDYPTAINAQIELGVQSFLTTFGHLPKGFWLPECGYYPGLEESLKYHGISWFQTASQSMLLSPDKVEYGTYRPVQCPNGVAAFPRDFQTTSLVWSNASGYPTDRNYREFYRDIGYDLPMEYIKPYIHEPSLRVFTGYKYWAITGQTNQKVPYRRDLAQKRVADHAKNFLYNVHKKTKTLEGALDKNPVFTLGYDAELFGHWWFEGIDWLEQVFRQNAEHEQQASFVSPSTFLAKERDTLQTVRPAFSSWGQGGYSAVWLDGSNAWTYRHIHKAIERMEELAVRFNDQISLKQRFLNQAAREVLLSMASDWPFILFNKSSTEYAQKRIGDHLKNFNVVYGNMCKNAVNTEWLVKAEKRDILFSDIDYNIFNPER</sequence>
<feature type="active site" description="Nucleophile" evidence="3">
    <location>
        <position position="191"/>
    </location>
</feature>
<dbReference type="EMBL" id="QUWK01000017">
    <property type="protein sequence ID" value="RFU93831.1"/>
    <property type="molecule type" value="Genomic_DNA"/>
</dbReference>
<dbReference type="GO" id="GO:0030979">
    <property type="term" value="P:alpha-glucan biosynthetic process"/>
    <property type="evidence" value="ECO:0007669"/>
    <property type="project" value="InterPro"/>
</dbReference>
<proteinExistence type="inferred from homology"/>
<name>A0A372MDF1_9SPIR</name>
<organism evidence="7 8">
    <name type="scientific">Sphaerochaeta halotolerans</name>
    <dbReference type="NCBI Taxonomy" id="2293840"/>
    <lineage>
        <taxon>Bacteria</taxon>
        <taxon>Pseudomonadati</taxon>
        <taxon>Spirochaetota</taxon>
        <taxon>Spirochaetia</taxon>
        <taxon>Spirochaetales</taxon>
        <taxon>Sphaerochaetaceae</taxon>
        <taxon>Sphaerochaeta</taxon>
    </lineage>
</organism>
<dbReference type="GO" id="GO:0003844">
    <property type="term" value="F:1,4-alpha-glucan branching enzyme activity"/>
    <property type="evidence" value="ECO:0007669"/>
    <property type="project" value="InterPro"/>
</dbReference>
<dbReference type="Gene3D" id="3.20.110.10">
    <property type="entry name" value="Glycoside hydrolase 38, N terminal domain"/>
    <property type="match status" value="1"/>
</dbReference>
<comment type="similarity">
    <text evidence="1 4">Belongs to the glycosyl hydrolase 57 family.</text>
</comment>
<dbReference type="InterPro" id="IPR004300">
    <property type="entry name" value="Glyco_hydro_57_N"/>
</dbReference>
<evidence type="ECO:0000256" key="2">
    <source>
        <dbReference type="ARBA" id="ARBA00023277"/>
    </source>
</evidence>
<evidence type="ECO:0000259" key="6">
    <source>
        <dbReference type="Pfam" id="PF09210"/>
    </source>
</evidence>
<dbReference type="Pfam" id="PF09210">
    <property type="entry name" value="BE_C"/>
    <property type="match status" value="1"/>
</dbReference>
<evidence type="ECO:0000259" key="5">
    <source>
        <dbReference type="Pfam" id="PF03065"/>
    </source>
</evidence>
<dbReference type="PANTHER" id="PTHR41695:SF1">
    <property type="entry name" value="1,4-ALPHA-GLUCAN BRANCHING ENZYME TK1436"/>
    <property type="match status" value="1"/>
</dbReference>
<feature type="domain" description="Glycoside hydrolase family 57 N-terminal" evidence="5">
    <location>
        <begin position="7"/>
        <end position="323"/>
    </location>
</feature>
<reference evidence="8" key="1">
    <citation type="submission" date="2018-08" db="EMBL/GenBank/DDBJ databases">
        <authorList>
            <person name="Grouzdev D.S."/>
            <person name="Krutkina M.S."/>
        </authorList>
    </citation>
    <scope>NUCLEOTIDE SEQUENCE [LARGE SCALE GENOMIC DNA]</scope>
    <source>
        <strain evidence="8">4-11</strain>
    </source>
</reference>
<dbReference type="PANTHER" id="PTHR41695">
    <property type="entry name" value="1,4-ALPHA-GLUCAN BRANCHING ENZYME RV3031-RELATED"/>
    <property type="match status" value="1"/>
</dbReference>
<feature type="domain" description="1,4-alpha-glucan branching enzyme C-terminal" evidence="6">
    <location>
        <begin position="427"/>
        <end position="527"/>
    </location>
</feature>
<dbReference type="AlphaFoldDB" id="A0A372MDF1"/>
<dbReference type="InterPro" id="IPR027291">
    <property type="entry name" value="Glyco_hydro_38_N_sf"/>
</dbReference>
<dbReference type="Proteomes" id="UP000264002">
    <property type="component" value="Unassembled WGS sequence"/>
</dbReference>
<evidence type="ECO:0000313" key="7">
    <source>
        <dbReference type="EMBL" id="RFU93831.1"/>
    </source>
</evidence>
<keyword evidence="8" id="KW-1185">Reference proteome</keyword>
<dbReference type="Gene3D" id="1.20.1430.10">
    <property type="entry name" value="Families 57/38 glycoside transferase, middle domain"/>
    <property type="match status" value="1"/>
</dbReference>
<dbReference type="SUPFAM" id="SSF88713">
    <property type="entry name" value="Glycoside hydrolase/deacetylase"/>
    <property type="match status" value="1"/>
</dbReference>
<evidence type="ECO:0000256" key="4">
    <source>
        <dbReference type="RuleBase" id="RU361196"/>
    </source>
</evidence>
<dbReference type="RefSeq" id="WP_117331383.1">
    <property type="nucleotide sequence ID" value="NZ_QUWK01000017.1"/>
</dbReference>
<comment type="caution">
    <text evidence="7">The sequence shown here is derived from an EMBL/GenBank/DDBJ whole genome shotgun (WGS) entry which is preliminary data.</text>
</comment>
<feature type="active site" description="Proton donor" evidence="3">
    <location>
        <position position="352"/>
    </location>
</feature>
<dbReference type="Pfam" id="PF03065">
    <property type="entry name" value="Glyco_hydro_57"/>
    <property type="match status" value="1"/>
</dbReference>
<dbReference type="InterPro" id="IPR037090">
    <property type="entry name" value="57_glycoside_trans_central"/>
</dbReference>